<dbReference type="RefSeq" id="WP_381437668.1">
    <property type="nucleotide sequence ID" value="NZ_JBHSNO010000009.1"/>
</dbReference>
<keyword evidence="1" id="KW-0472">Membrane</keyword>
<dbReference type="EMBL" id="JBHSNO010000009">
    <property type="protein sequence ID" value="MFC5590740.1"/>
    <property type="molecule type" value="Genomic_DNA"/>
</dbReference>
<evidence type="ECO:0000313" key="2">
    <source>
        <dbReference type="EMBL" id="MFC5590740.1"/>
    </source>
</evidence>
<evidence type="ECO:0000256" key="1">
    <source>
        <dbReference type="SAM" id="Phobius"/>
    </source>
</evidence>
<reference evidence="3" key="1">
    <citation type="journal article" date="2019" name="Int. J. Syst. Evol. Microbiol.">
        <title>The Global Catalogue of Microorganisms (GCM) 10K type strain sequencing project: providing services to taxonomists for standard genome sequencing and annotation.</title>
        <authorList>
            <consortium name="The Broad Institute Genomics Platform"/>
            <consortium name="The Broad Institute Genome Sequencing Center for Infectious Disease"/>
            <person name="Wu L."/>
            <person name="Ma J."/>
        </authorList>
    </citation>
    <scope>NUCLEOTIDE SEQUENCE [LARGE SCALE GENOMIC DNA]</scope>
    <source>
        <strain evidence="3">CGMCC 4.1434</strain>
    </source>
</reference>
<gene>
    <name evidence="2" type="ORF">ACFPRA_17690</name>
</gene>
<proteinExistence type="predicted"/>
<protein>
    <submittedName>
        <fullName evidence="2">Uncharacterized protein</fullName>
    </submittedName>
</protein>
<evidence type="ECO:0000313" key="3">
    <source>
        <dbReference type="Proteomes" id="UP001596109"/>
    </source>
</evidence>
<dbReference type="Proteomes" id="UP001596109">
    <property type="component" value="Unassembled WGS sequence"/>
</dbReference>
<organism evidence="2 3">
    <name type="scientific">Sporosarcina soli</name>
    <dbReference type="NCBI Taxonomy" id="334736"/>
    <lineage>
        <taxon>Bacteria</taxon>
        <taxon>Bacillati</taxon>
        <taxon>Bacillota</taxon>
        <taxon>Bacilli</taxon>
        <taxon>Bacillales</taxon>
        <taxon>Caryophanaceae</taxon>
        <taxon>Sporosarcina</taxon>
    </lineage>
</organism>
<keyword evidence="1" id="KW-0812">Transmembrane</keyword>
<accession>A0ABW0TMT5</accession>
<feature type="transmembrane region" description="Helical" evidence="1">
    <location>
        <begin position="5"/>
        <end position="22"/>
    </location>
</feature>
<name>A0ABW0TMT5_9BACL</name>
<keyword evidence="3" id="KW-1185">Reference proteome</keyword>
<sequence>MRIRFVIIFIICCVIFVLFPPLPKQNPLTAVFRITEDPAVIVRGTNGSALTVNISFGDVEVEQWIQDLAKPYPLLFVDMEWVERFPETVELIKDKKIPVGLLGNEGKDYEQNTPLFVNQIERFEQTFGMMPLWFRTKDEVFPLALHTMLWEAEINALGSSITWQGGNIPPVQEGEILSIPHHRENRIEFTELKKLYDSRTFITVEEMLFQPKVKLKKIPE</sequence>
<keyword evidence="1" id="KW-1133">Transmembrane helix</keyword>
<comment type="caution">
    <text evidence="2">The sequence shown here is derived from an EMBL/GenBank/DDBJ whole genome shotgun (WGS) entry which is preliminary data.</text>
</comment>